<evidence type="ECO:0000256" key="1">
    <source>
        <dbReference type="SAM" id="MobiDB-lite"/>
    </source>
</evidence>
<accession>A0A543F5Y6</accession>
<feature type="region of interest" description="Disordered" evidence="1">
    <location>
        <begin position="1"/>
        <end position="43"/>
    </location>
</feature>
<feature type="compositionally biased region" description="Basic and acidic residues" evidence="1">
    <location>
        <begin position="30"/>
        <end position="40"/>
    </location>
</feature>
<dbReference type="Pfam" id="PF14029">
    <property type="entry name" value="DUF4244"/>
    <property type="match status" value="1"/>
</dbReference>
<dbReference type="AlphaFoldDB" id="A0A543F5Y6"/>
<protein>
    <submittedName>
        <fullName evidence="2">Uncharacterized protein DUF4244</fullName>
    </submittedName>
</protein>
<dbReference type="Proteomes" id="UP000316331">
    <property type="component" value="Unassembled WGS sequence"/>
</dbReference>
<evidence type="ECO:0000313" key="3">
    <source>
        <dbReference type="Proteomes" id="UP000316331"/>
    </source>
</evidence>
<dbReference type="EMBL" id="VFPG01000001">
    <property type="protein sequence ID" value="TQM29229.1"/>
    <property type="molecule type" value="Genomic_DNA"/>
</dbReference>
<comment type="caution">
    <text evidence="2">The sequence shown here is derived from an EMBL/GenBank/DDBJ whole genome shotgun (WGS) entry which is preliminary data.</text>
</comment>
<keyword evidence="3" id="KW-1185">Reference proteome</keyword>
<gene>
    <name evidence="2" type="ORF">FB390_0821</name>
</gene>
<dbReference type="InterPro" id="IPR025338">
    <property type="entry name" value="DUF4244"/>
</dbReference>
<sequence>MGVASPIALGRSSPTRAEGPRGPKGKGKPVRIDKPTDRAPRRVGGPLLAERWARAHAAARDSTARVVHALRGSATNTVSSPGSSIRWAARVAGIRLARMRVKSRRRAAHRADSTSRHMASGSAALVVRHGHTVSTRTEAGMAVSWFHSRRLRARVREAIARLQLRTVRAAAADDGMSTAEYAIGTIAAAAFGAVLYGVVTGDSIVDALTKIIDRALNTTV</sequence>
<name>A0A543F5Y6_9NOCA</name>
<proteinExistence type="predicted"/>
<reference evidence="2 3" key="1">
    <citation type="submission" date="2019-06" db="EMBL/GenBank/DDBJ databases">
        <title>Sequencing the genomes of 1000 actinobacteria strains.</title>
        <authorList>
            <person name="Klenk H.-P."/>
        </authorList>
    </citation>
    <scope>NUCLEOTIDE SEQUENCE [LARGE SCALE GENOMIC DNA]</scope>
    <source>
        <strain evidence="2 3">DSM 103495</strain>
    </source>
</reference>
<organism evidence="2 3">
    <name type="scientific">Nocardia bhagyanarayanae</name>
    <dbReference type="NCBI Taxonomy" id="1215925"/>
    <lineage>
        <taxon>Bacteria</taxon>
        <taxon>Bacillati</taxon>
        <taxon>Actinomycetota</taxon>
        <taxon>Actinomycetes</taxon>
        <taxon>Mycobacteriales</taxon>
        <taxon>Nocardiaceae</taxon>
        <taxon>Nocardia</taxon>
    </lineage>
</organism>
<evidence type="ECO:0000313" key="2">
    <source>
        <dbReference type="EMBL" id="TQM29229.1"/>
    </source>
</evidence>